<gene>
    <name evidence="9" type="primary">lon</name>
    <name evidence="18" type="ORF">E6K72_13655</name>
</gene>
<dbReference type="SUPFAM" id="SSF54211">
    <property type="entry name" value="Ribosomal protein S5 domain 2-like"/>
    <property type="match status" value="1"/>
</dbReference>
<evidence type="ECO:0000256" key="6">
    <source>
        <dbReference type="ARBA" id="ARBA00022825"/>
    </source>
</evidence>
<evidence type="ECO:0000256" key="3">
    <source>
        <dbReference type="ARBA" id="ARBA00022670"/>
    </source>
</evidence>
<evidence type="ECO:0000259" key="17">
    <source>
        <dbReference type="PROSITE" id="PS51787"/>
    </source>
</evidence>
<dbReference type="GO" id="GO:0004176">
    <property type="term" value="F:ATP-dependent peptidase activity"/>
    <property type="evidence" value="ECO:0007669"/>
    <property type="project" value="UniProtKB-UniRule"/>
</dbReference>
<reference evidence="18 19" key="1">
    <citation type="journal article" date="2019" name="Nat. Microbiol.">
        <title>Mediterranean grassland soil C-N compound turnover is dependent on rainfall and depth, and is mediated by genomically divergent microorganisms.</title>
        <authorList>
            <person name="Diamond S."/>
            <person name="Andeer P.F."/>
            <person name="Li Z."/>
            <person name="Crits-Christoph A."/>
            <person name="Burstein D."/>
            <person name="Anantharaman K."/>
            <person name="Lane K.R."/>
            <person name="Thomas B.C."/>
            <person name="Pan C."/>
            <person name="Northen T.R."/>
            <person name="Banfield J.F."/>
        </authorList>
    </citation>
    <scope>NUCLEOTIDE SEQUENCE [LARGE SCALE GENOMIC DNA]</scope>
    <source>
        <strain evidence="18">WS_2</strain>
    </source>
</reference>
<feature type="region of interest" description="Disordered" evidence="15">
    <location>
        <begin position="781"/>
        <end position="802"/>
    </location>
</feature>
<dbReference type="CDD" id="cd19500">
    <property type="entry name" value="RecA-like_Lon"/>
    <property type="match status" value="1"/>
</dbReference>
<dbReference type="NCBIfam" id="TIGR00763">
    <property type="entry name" value="lon"/>
    <property type="match status" value="1"/>
</dbReference>
<evidence type="ECO:0000256" key="8">
    <source>
        <dbReference type="ARBA" id="ARBA00023016"/>
    </source>
</evidence>
<evidence type="ECO:0000256" key="2">
    <source>
        <dbReference type="ARBA" id="ARBA00022490"/>
    </source>
</evidence>
<dbReference type="InterPro" id="IPR027065">
    <property type="entry name" value="Lon_Prtase"/>
</dbReference>
<dbReference type="InterPro" id="IPR003593">
    <property type="entry name" value="AAA+_ATPase"/>
</dbReference>
<dbReference type="SUPFAM" id="SSF88697">
    <property type="entry name" value="PUA domain-like"/>
    <property type="match status" value="1"/>
</dbReference>
<dbReference type="EMBL" id="VBOS01000511">
    <property type="protein sequence ID" value="TMQ47791.1"/>
    <property type="molecule type" value="Genomic_DNA"/>
</dbReference>
<evidence type="ECO:0000256" key="7">
    <source>
        <dbReference type="ARBA" id="ARBA00022840"/>
    </source>
</evidence>
<dbReference type="Proteomes" id="UP000317716">
    <property type="component" value="Unassembled WGS sequence"/>
</dbReference>
<dbReference type="Gene3D" id="2.30.130.40">
    <property type="entry name" value="LON domain-like"/>
    <property type="match status" value="1"/>
</dbReference>
<dbReference type="GO" id="GO:0016887">
    <property type="term" value="F:ATP hydrolysis activity"/>
    <property type="evidence" value="ECO:0007669"/>
    <property type="project" value="UniProtKB-UniRule"/>
</dbReference>
<dbReference type="Gene3D" id="1.10.8.60">
    <property type="match status" value="1"/>
</dbReference>
<dbReference type="GO" id="GO:0034605">
    <property type="term" value="P:cellular response to heat"/>
    <property type="evidence" value="ECO:0007669"/>
    <property type="project" value="UniProtKB-UniRule"/>
</dbReference>
<keyword evidence="3 9" id="KW-0645">Protease</keyword>
<dbReference type="InterPro" id="IPR008268">
    <property type="entry name" value="Peptidase_S16_AS"/>
</dbReference>
<evidence type="ECO:0000256" key="14">
    <source>
        <dbReference type="RuleBase" id="RU000591"/>
    </source>
</evidence>
<dbReference type="FunFam" id="1.20.5.5270:FF:000002">
    <property type="entry name" value="Lon protease homolog"/>
    <property type="match status" value="1"/>
</dbReference>
<dbReference type="PROSITE" id="PS51786">
    <property type="entry name" value="LON_PROTEOLYTIC"/>
    <property type="match status" value="1"/>
</dbReference>
<dbReference type="InterPro" id="IPR015947">
    <property type="entry name" value="PUA-like_sf"/>
</dbReference>
<proteinExistence type="evidence at transcript level"/>
<evidence type="ECO:0000256" key="10">
    <source>
        <dbReference type="PIRNR" id="PIRNR001174"/>
    </source>
</evidence>
<accession>A0A538S8V1</accession>
<comment type="similarity">
    <text evidence="9 10 13 14">Belongs to the peptidase S16 family.</text>
</comment>
<evidence type="ECO:0000313" key="18">
    <source>
        <dbReference type="EMBL" id="TMQ47791.1"/>
    </source>
</evidence>
<dbReference type="Gene3D" id="1.20.5.5270">
    <property type="match status" value="1"/>
</dbReference>
<evidence type="ECO:0000259" key="16">
    <source>
        <dbReference type="PROSITE" id="PS51786"/>
    </source>
</evidence>
<dbReference type="GO" id="GO:0005524">
    <property type="term" value="F:ATP binding"/>
    <property type="evidence" value="ECO:0007669"/>
    <property type="project" value="UniProtKB-UniRule"/>
</dbReference>
<feature type="compositionally biased region" description="Pro residues" evidence="15">
    <location>
        <begin position="783"/>
        <end position="794"/>
    </location>
</feature>
<feature type="domain" description="Lon proteolytic" evidence="16">
    <location>
        <begin position="598"/>
        <end position="779"/>
    </location>
</feature>
<dbReference type="Gene3D" id="3.40.50.300">
    <property type="entry name" value="P-loop containing nucleotide triphosphate hydrolases"/>
    <property type="match status" value="1"/>
</dbReference>
<dbReference type="InterPro" id="IPR003959">
    <property type="entry name" value="ATPase_AAA_core"/>
</dbReference>
<keyword evidence="2 9" id="KW-0963">Cytoplasm</keyword>
<comment type="subunit">
    <text evidence="9 10">Homohexamer. Organized in a ring with a central cavity.</text>
</comment>
<dbReference type="PROSITE" id="PS51787">
    <property type="entry name" value="LON_N"/>
    <property type="match status" value="1"/>
</dbReference>
<evidence type="ECO:0000256" key="15">
    <source>
        <dbReference type="SAM" id="MobiDB-lite"/>
    </source>
</evidence>
<evidence type="ECO:0000313" key="19">
    <source>
        <dbReference type="Proteomes" id="UP000317716"/>
    </source>
</evidence>
<evidence type="ECO:0000256" key="13">
    <source>
        <dbReference type="PROSITE-ProRule" id="PRU01122"/>
    </source>
</evidence>
<dbReference type="InterPro" id="IPR020568">
    <property type="entry name" value="Ribosomal_Su5_D2-typ_SF"/>
</dbReference>
<dbReference type="FunFam" id="3.40.50.300:FF:000382">
    <property type="entry name" value="Lon protease homolog 2, peroxisomal"/>
    <property type="match status" value="1"/>
</dbReference>
<comment type="subcellular location">
    <subcellularLocation>
        <location evidence="1 9 10">Cytoplasm</location>
    </subcellularLocation>
</comment>
<evidence type="ECO:0000256" key="1">
    <source>
        <dbReference type="ARBA" id="ARBA00004496"/>
    </source>
</evidence>
<dbReference type="Gene3D" id="3.30.230.10">
    <property type="match status" value="1"/>
</dbReference>
<dbReference type="GO" id="GO:0005737">
    <property type="term" value="C:cytoplasm"/>
    <property type="evidence" value="ECO:0007669"/>
    <property type="project" value="UniProtKB-SubCell"/>
</dbReference>
<dbReference type="InterPro" id="IPR008269">
    <property type="entry name" value="Lon_proteolytic"/>
</dbReference>
<dbReference type="PANTHER" id="PTHR10046">
    <property type="entry name" value="ATP DEPENDENT LON PROTEASE FAMILY MEMBER"/>
    <property type="match status" value="1"/>
</dbReference>
<dbReference type="Pfam" id="PF22667">
    <property type="entry name" value="Lon_lid"/>
    <property type="match status" value="1"/>
</dbReference>
<dbReference type="SUPFAM" id="SSF52540">
    <property type="entry name" value="P-loop containing nucleoside triphosphate hydrolases"/>
    <property type="match status" value="1"/>
</dbReference>
<keyword evidence="4 9" id="KW-0547">Nucleotide-binding</keyword>
<dbReference type="Pfam" id="PF00004">
    <property type="entry name" value="AAA"/>
    <property type="match status" value="1"/>
</dbReference>
<dbReference type="InterPro" id="IPR027543">
    <property type="entry name" value="Lon_bac"/>
</dbReference>
<dbReference type="PRINTS" id="PR00830">
    <property type="entry name" value="ENDOLAPTASE"/>
</dbReference>
<organism evidence="18 19">
    <name type="scientific">Eiseniibacteriota bacterium</name>
    <dbReference type="NCBI Taxonomy" id="2212470"/>
    <lineage>
        <taxon>Bacteria</taxon>
        <taxon>Candidatus Eiseniibacteriota</taxon>
    </lineage>
</organism>
<comment type="caution">
    <text evidence="18">The sequence shown here is derived from an EMBL/GenBank/DDBJ whole genome shotgun (WGS) entry which is preliminary data.</text>
</comment>
<dbReference type="InterPro" id="IPR003111">
    <property type="entry name" value="Lon_prtase_N"/>
</dbReference>
<dbReference type="Pfam" id="PF05362">
    <property type="entry name" value="Lon_C"/>
    <property type="match status" value="1"/>
</dbReference>
<dbReference type="GO" id="GO:0004252">
    <property type="term" value="F:serine-type endopeptidase activity"/>
    <property type="evidence" value="ECO:0007669"/>
    <property type="project" value="UniProtKB-UniRule"/>
</dbReference>
<name>A0A538S8V1_UNCEI</name>
<keyword evidence="5 9" id="KW-0378">Hydrolase</keyword>
<dbReference type="Gene3D" id="1.20.58.1480">
    <property type="match status" value="1"/>
</dbReference>
<dbReference type="NCBIfam" id="NF008053">
    <property type="entry name" value="PRK10787.1"/>
    <property type="match status" value="1"/>
</dbReference>
<dbReference type="EC" id="3.4.21.53" evidence="9 10"/>
<comment type="catalytic activity">
    <reaction evidence="9 10 13">
        <text>Hydrolysis of proteins in presence of ATP.</text>
        <dbReference type="EC" id="3.4.21.53"/>
    </reaction>
</comment>
<dbReference type="GO" id="GO:0043565">
    <property type="term" value="F:sequence-specific DNA binding"/>
    <property type="evidence" value="ECO:0007669"/>
    <property type="project" value="UniProtKB-UniRule"/>
</dbReference>
<dbReference type="InterPro" id="IPR046336">
    <property type="entry name" value="Lon_prtase_N_sf"/>
</dbReference>
<dbReference type="SMART" id="SM00464">
    <property type="entry name" value="LON"/>
    <property type="match status" value="1"/>
</dbReference>
<comment type="induction">
    <text evidence="9">By heat shock.</text>
</comment>
<comment type="function">
    <text evidence="9">ATP-dependent serine protease that mediates the selective degradation of mutant and abnormal proteins as well as certain short-lived regulatory proteins. Required for cellular homeostasis and for survival from DNA damage and developmental changes induced by stress. Degrades polypeptides processively to yield small peptide fragments that are 5 to 10 amino acids long. Binds to DNA in a double-stranded, site-specific manner.</text>
</comment>
<dbReference type="PIRSF" id="PIRSF001174">
    <property type="entry name" value="Lon_proteas"/>
    <property type="match status" value="1"/>
</dbReference>
<feature type="active site" evidence="9 11">
    <location>
        <position position="728"/>
    </location>
</feature>
<evidence type="ECO:0000256" key="5">
    <source>
        <dbReference type="ARBA" id="ARBA00022801"/>
    </source>
</evidence>
<keyword evidence="6 9" id="KW-0720">Serine protease</keyword>
<sequence>MTVVRGDETFSFRDRLPLLPLRDVVVFPHMTLPLLVGRRPSVRAIERAAARDRMLFVTAQKSSEVADPSHDELYRIGTVVRVLQLFRLPDGTLRVLVEGLCRCRVERFQWSSDCYMVKVALLDEPRVSGAEVEAQMRHVLALFNDYVHLNRRIPDEVLLTAGNITDPGILAHTAAAHLLVKVPQRQRLLESENARARLKVLAETLAAELEIVKLERKIEGQVRSQVNKNQKEFYLNEQLKAIRKELGHQSEFANEIEELAASIKRSRMPRDVMAKANKELDRLAKMSFMSPEATVVRNYLDWLVALPWRRVTRDRQDLREVERILDEDHYGLRRVKDRIVEYLSVLKLTGHHKGPILCFLGPPGVGKTSLGKSIARALGRRFVRVALGGVRDEAEIRGHRRTYIGSMPGRIVQSMRRAGSKNPVFLLDEIDKLGADFRGDPASALLEVLDPEQNHTFNDHYLEVDFDLSQVMFICTANTLYGVPPALQDRMETIRLPGYLETEKMQIGKRFLVPKQVEAAGLLPGDLKVSEPALRAMVNRYTREAGVRNLEREIAKLARKVARRKASDRLKRPVSVTPRNLHRLLGPVRFLDSVIERTSRVGVANGLAWTETGGEVLTIEVTILPGKGELQLTGKLGDVMRESGQAALSYARSRAQQLGLDKWFYRDIDVHVHIPEGASPKDGPSAGITMAVALVSALTGVPTRPDVAMTGEITLRGTVLPIGGLIEKAVAARRAGLKTIVIPAANAKDLEEIPDDVRADLEFVRIETMDQVLGVALERPAVMPSPAPPPPPDESQPAHYTH</sequence>
<feature type="binding site" evidence="9 12">
    <location>
        <begin position="361"/>
        <end position="368"/>
    </location>
    <ligand>
        <name>ATP</name>
        <dbReference type="ChEBI" id="CHEBI:30616"/>
    </ligand>
</feature>
<dbReference type="SMART" id="SM00382">
    <property type="entry name" value="AAA"/>
    <property type="match status" value="1"/>
</dbReference>
<evidence type="ECO:0000256" key="9">
    <source>
        <dbReference type="HAMAP-Rule" id="MF_01973"/>
    </source>
</evidence>
<protein>
    <recommendedName>
        <fullName evidence="9 10">Lon protease</fullName>
        <ecNumber evidence="9 10">3.4.21.53</ecNumber>
    </recommendedName>
    <alternativeName>
        <fullName evidence="9">ATP-dependent protease La</fullName>
    </alternativeName>
</protein>
<dbReference type="InterPro" id="IPR054594">
    <property type="entry name" value="Lon_lid"/>
</dbReference>
<dbReference type="PROSITE" id="PS01046">
    <property type="entry name" value="LON_SER"/>
    <property type="match status" value="1"/>
</dbReference>
<feature type="active site" evidence="9 11">
    <location>
        <position position="685"/>
    </location>
</feature>
<evidence type="ECO:0000256" key="4">
    <source>
        <dbReference type="ARBA" id="ARBA00022741"/>
    </source>
</evidence>
<dbReference type="HAMAP" id="MF_01973">
    <property type="entry name" value="lon_bact"/>
    <property type="match status" value="1"/>
</dbReference>
<keyword evidence="8 9" id="KW-0346">Stress response</keyword>
<dbReference type="Pfam" id="PF02190">
    <property type="entry name" value="LON_substr_bdg"/>
    <property type="match status" value="1"/>
</dbReference>
<evidence type="ECO:0000256" key="12">
    <source>
        <dbReference type="PIRSR" id="PIRSR001174-2"/>
    </source>
</evidence>
<evidence type="ECO:0000256" key="11">
    <source>
        <dbReference type="PIRSR" id="PIRSR001174-1"/>
    </source>
</evidence>
<dbReference type="InterPro" id="IPR004815">
    <property type="entry name" value="Lon_bac/euk-typ"/>
</dbReference>
<keyword evidence="7 9" id="KW-0067">ATP-binding</keyword>
<dbReference type="InterPro" id="IPR014721">
    <property type="entry name" value="Ribsml_uS5_D2-typ_fold_subgr"/>
</dbReference>
<feature type="domain" description="Lon N-terminal" evidence="17">
    <location>
        <begin position="16"/>
        <end position="209"/>
    </location>
</feature>
<dbReference type="InterPro" id="IPR027417">
    <property type="entry name" value="P-loop_NTPase"/>
</dbReference>
<dbReference type="GO" id="GO:0006515">
    <property type="term" value="P:protein quality control for misfolded or incompletely synthesized proteins"/>
    <property type="evidence" value="ECO:0007669"/>
    <property type="project" value="UniProtKB-UniRule"/>
</dbReference>
<dbReference type="AlphaFoldDB" id="A0A538S8V1"/>